<reference evidence="3 4" key="1">
    <citation type="journal article" date="2021" name="Int. J. Syst. Evol. Microbiol.">
        <title>Steroidobacter gossypii sp. nov., isolated from soil of cotton cropping field.</title>
        <authorList>
            <person name="Huang R."/>
            <person name="Yang S."/>
            <person name="Zhen C."/>
            <person name="Liu W."/>
        </authorList>
    </citation>
    <scope>NUCLEOTIDE SEQUENCE [LARGE SCALE GENOMIC DNA]</scope>
    <source>
        <strain evidence="3 4">S1-65</strain>
    </source>
</reference>
<feature type="compositionally biased region" description="Basic and acidic residues" evidence="1">
    <location>
        <begin position="328"/>
        <end position="345"/>
    </location>
</feature>
<dbReference type="EMBL" id="JAEVLS010000001">
    <property type="protein sequence ID" value="MBM0103736.1"/>
    <property type="molecule type" value="Genomic_DNA"/>
</dbReference>
<dbReference type="NCBIfam" id="NF038116">
    <property type="entry name" value="Sden1266_dom"/>
    <property type="match status" value="2"/>
</dbReference>
<evidence type="ECO:0000256" key="1">
    <source>
        <dbReference type="SAM" id="MobiDB-lite"/>
    </source>
</evidence>
<evidence type="ECO:0000313" key="4">
    <source>
        <dbReference type="Proteomes" id="UP000661077"/>
    </source>
</evidence>
<comment type="caution">
    <text evidence="3">The sequence shown here is derived from an EMBL/GenBank/DDBJ whole genome shotgun (WGS) entry which is preliminary data.</text>
</comment>
<name>A0ABS1WRY2_9GAMM</name>
<gene>
    <name evidence="3" type="ORF">JM946_03225</name>
</gene>
<feature type="signal peptide" evidence="2">
    <location>
        <begin position="1"/>
        <end position="23"/>
    </location>
</feature>
<evidence type="ECO:0000313" key="3">
    <source>
        <dbReference type="EMBL" id="MBM0103736.1"/>
    </source>
</evidence>
<feature type="chain" id="PRO_5047014700" evidence="2">
    <location>
        <begin position="24"/>
        <end position="387"/>
    </location>
</feature>
<dbReference type="Proteomes" id="UP000661077">
    <property type="component" value="Unassembled WGS sequence"/>
</dbReference>
<dbReference type="RefSeq" id="WP_203165695.1">
    <property type="nucleotide sequence ID" value="NZ_JAEVLS010000001.1"/>
</dbReference>
<protein>
    <submittedName>
        <fullName evidence="3">Choice-of-anchor H family protein</fullName>
    </submittedName>
</protein>
<keyword evidence="2" id="KW-0732">Signal</keyword>
<accession>A0ABS1WRY2</accession>
<feature type="compositionally biased region" description="Gly residues" evidence="1">
    <location>
        <begin position="353"/>
        <end position="364"/>
    </location>
</feature>
<organism evidence="3 4">
    <name type="scientific">Steroidobacter gossypii</name>
    <dbReference type="NCBI Taxonomy" id="2805490"/>
    <lineage>
        <taxon>Bacteria</taxon>
        <taxon>Pseudomonadati</taxon>
        <taxon>Pseudomonadota</taxon>
        <taxon>Gammaproteobacteria</taxon>
        <taxon>Steroidobacterales</taxon>
        <taxon>Steroidobacteraceae</taxon>
        <taxon>Steroidobacter</taxon>
    </lineage>
</organism>
<proteinExistence type="predicted"/>
<evidence type="ECO:0000256" key="2">
    <source>
        <dbReference type="SAM" id="SignalP"/>
    </source>
</evidence>
<keyword evidence="4" id="KW-1185">Reference proteome</keyword>
<feature type="region of interest" description="Disordered" evidence="1">
    <location>
        <begin position="51"/>
        <end position="74"/>
    </location>
</feature>
<feature type="region of interest" description="Disordered" evidence="1">
    <location>
        <begin position="324"/>
        <end position="364"/>
    </location>
</feature>
<sequence length="387" mass="42118">MKSAVAAGVMMFCVAMLGEPAHAGEGRVSDAPPRLEPGRVSNYAGAKSAAPVDAESGKAHANAKTVQPKAARSKTIRPAISQAWSHRAEFFYIYDARSQLRRDRDVDGYHSEFQIRFDADSEIGDALVYARLYMRRVGEVDWVLYHTTDDFWIYGKTDDDEYYVTTALDDGFATSEYDILIDLYEVGHSGIIATLDASDDVDLFDLPLEEVGLDVPIAIPGYAIGGVSTTLLIDSDGDDHYSRFRIAFDPDADFDGTYVYARFWVRPQGGDWIEEHVSEDFLVDSSGGADVYELTADWISGYPTAYYDVQIDLHDAATGGLVASAGSERPELSRLPLEDQARDTRAGSPPPGGGGGDTSSREGGGGASNLWLLLALSLLAVARRRQS</sequence>